<dbReference type="Proteomes" id="UP000028681">
    <property type="component" value="Chromosome"/>
</dbReference>
<dbReference type="AlphaFoldDB" id="A0A076LNG2"/>
<dbReference type="InterPro" id="IPR007069">
    <property type="entry name" value="Transposase_32"/>
</dbReference>
<dbReference type="EMBL" id="CP006664">
    <property type="protein sequence ID" value="AIJ10085.1"/>
    <property type="molecule type" value="Genomic_DNA"/>
</dbReference>
<organism evidence="2 3">
    <name type="scientific">Edwardsiella anguillarum ET080813</name>
    <dbReference type="NCBI Taxonomy" id="667120"/>
    <lineage>
        <taxon>Bacteria</taxon>
        <taxon>Pseudomonadati</taxon>
        <taxon>Pseudomonadota</taxon>
        <taxon>Gammaproteobacteria</taxon>
        <taxon>Enterobacterales</taxon>
        <taxon>Hafniaceae</taxon>
        <taxon>Edwardsiella</taxon>
    </lineage>
</organism>
<dbReference type="KEGG" id="ete:ETEE_3670"/>
<evidence type="ECO:0000259" key="1">
    <source>
        <dbReference type="Pfam" id="PF04986"/>
    </source>
</evidence>
<dbReference type="GO" id="GO:0003677">
    <property type="term" value="F:DNA binding"/>
    <property type="evidence" value="ECO:0007669"/>
    <property type="project" value="InterPro"/>
</dbReference>
<protein>
    <recommendedName>
        <fullName evidence="1">Transposase IS801/IS1294 domain-containing protein</fullName>
    </recommendedName>
</protein>
<dbReference type="GO" id="GO:0004803">
    <property type="term" value="F:transposase activity"/>
    <property type="evidence" value="ECO:0007669"/>
    <property type="project" value="InterPro"/>
</dbReference>
<evidence type="ECO:0000313" key="3">
    <source>
        <dbReference type="Proteomes" id="UP000028681"/>
    </source>
</evidence>
<evidence type="ECO:0000313" key="2">
    <source>
        <dbReference type="EMBL" id="AIJ10085.1"/>
    </source>
</evidence>
<reference evidence="2 3" key="1">
    <citation type="journal article" date="2012" name="PLoS ONE">
        <title>Edwardsiella comparative phylogenomics reveal the new intra/inter-species taxonomic relationships, virulence evolution and niche adaptation mechanisms.</title>
        <authorList>
            <person name="Yang M."/>
            <person name="Lv Y."/>
            <person name="Xiao J."/>
            <person name="Wu H."/>
            <person name="Zheng H."/>
            <person name="Liu Q."/>
            <person name="Zhang Y."/>
            <person name="Wang Q."/>
        </authorList>
    </citation>
    <scope>NUCLEOTIDE SEQUENCE [LARGE SCALE GENOMIC DNA]</scope>
    <source>
        <strain evidence="3">080813</strain>
    </source>
</reference>
<feature type="domain" description="Transposase IS801/IS1294" evidence="1">
    <location>
        <begin position="27"/>
        <end position="121"/>
    </location>
</feature>
<proteinExistence type="predicted"/>
<accession>A0A076LNG2</accession>
<sequence length="133" mass="15726">MTSGETEACRGENLAWFIRLLRHSYNLINHGFLPGLEYMRDNKQRQRYLQAQYGHNLKVHFAKKTQGAWRSVKYLSRYLKRPPVSAAKLRHYSGGAEVHHYYDHRTQQHRQQTLMQEDMIGAISVISRQSILR</sequence>
<dbReference type="GO" id="GO:0006313">
    <property type="term" value="P:DNA transposition"/>
    <property type="evidence" value="ECO:0007669"/>
    <property type="project" value="InterPro"/>
</dbReference>
<name>A0A076LNG2_9GAMM</name>
<gene>
    <name evidence="2" type="ORF">ETEE_3670</name>
</gene>
<dbReference type="Pfam" id="PF04986">
    <property type="entry name" value="Y2_Tnp"/>
    <property type="match status" value="1"/>
</dbReference>
<dbReference type="HOGENOM" id="CLU_038153_3_2_6"/>